<sequence>MKIRTVTITIKGDDLKAVEALEEHFSDALSDRIAQLGAVPRHDKDGDMTGVCDVWGCTVEVAD</sequence>
<proteinExistence type="predicted"/>
<name>A0A0F9T818_9ZZZZ</name>
<comment type="caution">
    <text evidence="1">The sequence shown here is derived from an EMBL/GenBank/DDBJ whole genome shotgun (WGS) entry which is preliminary data.</text>
</comment>
<reference evidence="1" key="1">
    <citation type="journal article" date="2015" name="Nature">
        <title>Complex archaea that bridge the gap between prokaryotes and eukaryotes.</title>
        <authorList>
            <person name="Spang A."/>
            <person name="Saw J.H."/>
            <person name="Jorgensen S.L."/>
            <person name="Zaremba-Niedzwiedzka K."/>
            <person name="Martijn J."/>
            <person name="Lind A.E."/>
            <person name="van Eijk R."/>
            <person name="Schleper C."/>
            <person name="Guy L."/>
            <person name="Ettema T.J."/>
        </authorList>
    </citation>
    <scope>NUCLEOTIDE SEQUENCE</scope>
</reference>
<protein>
    <submittedName>
        <fullName evidence="1">Uncharacterized protein</fullName>
    </submittedName>
</protein>
<accession>A0A0F9T818</accession>
<dbReference type="AlphaFoldDB" id="A0A0F9T818"/>
<gene>
    <name evidence="1" type="ORF">LCGC14_0686280</name>
</gene>
<evidence type="ECO:0000313" key="1">
    <source>
        <dbReference type="EMBL" id="KKN45126.1"/>
    </source>
</evidence>
<organism evidence="1">
    <name type="scientific">marine sediment metagenome</name>
    <dbReference type="NCBI Taxonomy" id="412755"/>
    <lineage>
        <taxon>unclassified sequences</taxon>
        <taxon>metagenomes</taxon>
        <taxon>ecological metagenomes</taxon>
    </lineage>
</organism>
<dbReference type="EMBL" id="LAZR01001410">
    <property type="protein sequence ID" value="KKN45126.1"/>
    <property type="molecule type" value="Genomic_DNA"/>
</dbReference>